<dbReference type="Gene3D" id="3.40.50.2000">
    <property type="entry name" value="Glycogen Phosphorylase B"/>
    <property type="match status" value="2"/>
</dbReference>
<feature type="domain" description="Glycosyl transferase family 1" evidence="2">
    <location>
        <begin position="162"/>
        <end position="310"/>
    </location>
</feature>
<dbReference type="InterPro" id="IPR001296">
    <property type="entry name" value="Glyco_trans_1"/>
</dbReference>
<evidence type="ECO:0000256" key="1">
    <source>
        <dbReference type="ARBA" id="ARBA00022679"/>
    </source>
</evidence>
<dbReference type="Pfam" id="PF13439">
    <property type="entry name" value="Glyco_transf_4"/>
    <property type="match status" value="1"/>
</dbReference>
<dbReference type="SUPFAM" id="SSF53756">
    <property type="entry name" value="UDP-Glycosyltransferase/glycogen phosphorylase"/>
    <property type="match status" value="1"/>
</dbReference>
<accession>A0AAN1XT21</accession>
<keyword evidence="1 4" id="KW-0808">Transferase</keyword>
<protein>
    <submittedName>
        <fullName evidence="4">Glycosyl transferase family 1</fullName>
    </submittedName>
</protein>
<evidence type="ECO:0000259" key="2">
    <source>
        <dbReference type="Pfam" id="PF00534"/>
    </source>
</evidence>
<dbReference type="RefSeq" id="WP_317995842.1">
    <property type="nucleotide sequence ID" value="NZ_AP025523.1"/>
</dbReference>
<proteinExistence type="predicted"/>
<evidence type="ECO:0000313" key="4">
    <source>
        <dbReference type="EMBL" id="BDE04749.1"/>
    </source>
</evidence>
<evidence type="ECO:0000313" key="5">
    <source>
        <dbReference type="Proteomes" id="UP001317532"/>
    </source>
</evidence>
<dbReference type="GO" id="GO:0016757">
    <property type="term" value="F:glycosyltransferase activity"/>
    <property type="evidence" value="ECO:0007669"/>
    <property type="project" value="InterPro"/>
</dbReference>
<gene>
    <name evidence="4" type="ORF">WPS_00250</name>
</gene>
<dbReference type="EMBL" id="AP025523">
    <property type="protein sequence ID" value="BDE04749.1"/>
    <property type="molecule type" value="Genomic_DNA"/>
</dbReference>
<dbReference type="Pfam" id="PF00534">
    <property type="entry name" value="Glycos_transf_1"/>
    <property type="match status" value="1"/>
</dbReference>
<dbReference type="InterPro" id="IPR028098">
    <property type="entry name" value="Glyco_trans_4-like_N"/>
</dbReference>
<name>A0AAN1XT21_UNVUL</name>
<dbReference type="PANTHER" id="PTHR46401:SF2">
    <property type="entry name" value="GLYCOSYLTRANSFERASE WBBK-RELATED"/>
    <property type="match status" value="1"/>
</dbReference>
<dbReference type="Proteomes" id="UP001317532">
    <property type="component" value="Chromosome"/>
</dbReference>
<dbReference type="GO" id="GO:0009103">
    <property type="term" value="P:lipopolysaccharide biosynthetic process"/>
    <property type="evidence" value="ECO:0007669"/>
    <property type="project" value="TreeGrafter"/>
</dbReference>
<dbReference type="PANTHER" id="PTHR46401">
    <property type="entry name" value="GLYCOSYLTRANSFERASE WBBK-RELATED"/>
    <property type="match status" value="1"/>
</dbReference>
<dbReference type="AlphaFoldDB" id="A0AAN1XT21"/>
<dbReference type="KEGG" id="vab:WPS_00250"/>
<feature type="domain" description="Glycosyltransferase subfamily 4-like N-terminal" evidence="3">
    <location>
        <begin position="16"/>
        <end position="154"/>
    </location>
</feature>
<evidence type="ECO:0000259" key="3">
    <source>
        <dbReference type="Pfam" id="PF13439"/>
    </source>
</evidence>
<reference evidence="4 5" key="1">
    <citation type="journal article" date="2022" name="ISME Commun">
        <title>Vulcanimicrobium alpinus gen. nov. sp. nov., the first cultivated representative of the candidate phylum 'Eremiobacterota', is a metabolically versatile aerobic anoxygenic phototroph.</title>
        <authorList>
            <person name="Yabe S."/>
            <person name="Muto K."/>
            <person name="Abe K."/>
            <person name="Yokota A."/>
            <person name="Staudigel H."/>
            <person name="Tebo B.M."/>
        </authorList>
    </citation>
    <scope>NUCLEOTIDE SEQUENCE [LARGE SCALE GENOMIC DNA]</scope>
    <source>
        <strain evidence="4 5">WC8-2</strain>
    </source>
</reference>
<sequence>MIVGLDTQLAVGTATGIGTYQRDLARALRAEGVEIRALHAPRIDPWRFDRRVMWDQVLLPLAAARSGATLLHATAGTMPLVRTMPALVTVHDLAWFRVQSHTRAYARAYFGTLQRRAYRGACAVVCDSNFSASEYRELVDGDARVDVVYPGVDERFARIVRDPDRDAPFALVVGTVEARKNLLVLVEALAAVPDLRIVSVGPQTRYAERVRARAAELGVTDRLVLRGYVDRAELDELYARAACALVPSVYEGFGYALAEALCAGLPALAANTSSLIEVAGASVPLLPPADPAAWAAEIRAVLAAAEARERDAAQMRAAHRTRFSWTTAARAMRAIYARTA</sequence>
<organism evidence="4 5">
    <name type="scientific">Vulcanimicrobium alpinum</name>
    <dbReference type="NCBI Taxonomy" id="3016050"/>
    <lineage>
        <taxon>Bacteria</taxon>
        <taxon>Bacillati</taxon>
        <taxon>Vulcanimicrobiota</taxon>
        <taxon>Vulcanimicrobiia</taxon>
        <taxon>Vulcanimicrobiales</taxon>
        <taxon>Vulcanimicrobiaceae</taxon>
        <taxon>Vulcanimicrobium</taxon>
    </lineage>
</organism>
<keyword evidence="5" id="KW-1185">Reference proteome</keyword>
<dbReference type="CDD" id="cd03809">
    <property type="entry name" value="GT4_MtfB-like"/>
    <property type="match status" value="1"/>
</dbReference>